<dbReference type="EMBL" id="JAULSV010000004">
    <property type="protein sequence ID" value="KAK0645912.1"/>
    <property type="molecule type" value="Genomic_DNA"/>
</dbReference>
<organism evidence="3 4">
    <name type="scientific">Cercophora newfieldiana</name>
    <dbReference type="NCBI Taxonomy" id="92897"/>
    <lineage>
        <taxon>Eukaryota</taxon>
        <taxon>Fungi</taxon>
        <taxon>Dikarya</taxon>
        <taxon>Ascomycota</taxon>
        <taxon>Pezizomycotina</taxon>
        <taxon>Sordariomycetes</taxon>
        <taxon>Sordariomycetidae</taxon>
        <taxon>Sordariales</taxon>
        <taxon>Lasiosphaeriaceae</taxon>
        <taxon>Cercophora</taxon>
    </lineage>
</organism>
<evidence type="ECO:0000313" key="3">
    <source>
        <dbReference type="EMBL" id="KAK0645912.1"/>
    </source>
</evidence>
<comment type="caution">
    <text evidence="3">The sequence shown here is derived from an EMBL/GenBank/DDBJ whole genome shotgun (WGS) entry which is preliminary data.</text>
</comment>
<evidence type="ECO:0000313" key="4">
    <source>
        <dbReference type="Proteomes" id="UP001174936"/>
    </source>
</evidence>
<dbReference type="AlphaFoldDB" id="A0AA39Y6S4"/>
<keyword evidence="2" id="KW-0472">Membrane</keyword>
<sequence>MSTVDEKNCAVGTNSDAAGCCESPCAVGADRDPSFVERAVPQDKTTQSPRGNSMLYRIRTKIPAPKRRGRSVFSSAVVAGLLAGLMVLSIAALSILIVTLTNVNTSLVHHGFQDHDGPKTVIILTDVEGTGVAQTTVTAVGTIESAQTVTHVADQIGSAASVAPLVSSAVLRNRGETGVSASTSCNTTTMVSTLPAPSEPATTGATDAMSGLTTSSSSTGTMLPANVTSMISTEETTTMTSTSFALVTVTLSEASTSTALSSELAACGPESQVTVTMTVATTVYPSETTTTVYFSDATTTTPKYSSDATATSEATDAIGTTRSSSSSSRSTIFFSATTSTSTHLATVTELTVCTLSTLVTGTGTGVGTASGSIMTSFTQNGTYSSHKPTTPATVTSGAESNTVKTPSKSRSGTTVSYCVIMALGYYLVGLI</sequence>
<gene>
    <name evidence="3" type="ORF">B0T16DRAFT_390442</name>
</gene>
<feature type="transmembrane region" description="Helical" evidence="2">
    <location>
        <begin position="76"/>
        <end position="100"/>
    </location>
</feature>
<dbReference type="Proteomes" id="UP001174936">
    <property type="component" value="Unassembled WGS sequence"/>
</dbReference>
<accession>A0AA39Y6S4</accession>
<feature type="region of interest" description="Disordered" evidence="1">
    <location>
        <begin position="380"/>
        <end position="411"/>
    </location>
</feature>
<keyword evidence="2" id="KW-1133">Transmembrane helix</keyword>
<evidence type="ECO:0000256" key="1">
    <source>
        <dbReference type="SAM" id="MobiDB-lite"/>
    </source>
</evidence>
<name>A0AA39Y6S4_9PEZI</name>
<keyword evidence="4" id="KW-1185">Reference proteome</keyword>
<feature type="region of interest" description="Disordered" evidence="1">
    <location>
        <begin position="304"/>
        <end position="327"/>
    </location>
</feature>
<keyword evidence="2" id="KW-0812">Transmembrane</keyword>
<feature type="compositionally biased region" description="Low complexity" evidence="1">
    <location>
        <begin position="305"/>
        <end position="327"/>
    </location>
</feature>
<proteinExistence type="predicted"/>
<protein>
    <submittedName>
        <fullName evidence="3">Uncharacterized protein</fullName>
    </submittedName>
</protein>
<reference evidence="3" key="1">
    <citation type="submission" date="2023-06" db="EMBL/GenBank/DDBJ databases">
        <title>Genome-scale phylogeny and comparative genomics of the fungal order Sordariales.</title>
        <authorList>
            <consortium name="Lawrence Berkeley National Laboratory"/>
            <person name="Hensen N."/>
            <person name="Bonometti L."/>
            <person name="Westerberg I."/>
            <person name="Brannstrom I.O."/>
            <person name="Guillou S."/>
            <person name="Cros-Aarteil S."/>
            <person name="Calhoun S."/>
            <person name="Haridas S."/>
            <person name="Kuo A."/>
            <person name="Mondo S."/>
            <person name="Pangilinan J."/>
            <person name="Riley R."/>
            <person name="Labutti K."/>
            <person name="Andreopoulos B."/>
            <person name="Lipzen A."/>
            <person name="Chen C."/>
            <person name="Yanf M."/>
            <person name="Daum C."/>
            <person name="Ng V."/>
            <person name="Clum A."/>
            <person name="Steindorff A."/>
            <person name="Ohm R."/>
            <person name="Martin F."/>
            <person name="Silar P."/>
            <person name="Natvig D."/>
            <person name="Lalanne C."/>
            <person name="Gautier V."/>
            <person name="Ament-Velasquez S.L."/>
            <person name="Kruys A."/>
            <person name="Hutchinson M.I."/>
            <person name="Powell A.J."/>
            <person name="Barry K."/>
            <person name="Miller A.N."/>
            <person name="Grigoriev I.V."/>
            <person name="Debuchy R."/>
            <person name="Gladieux P."/>
            <person name="Thoren M.H."/>
            <person name="Johannesson H."/>
        </authorList>
    </citation>
    <scope>NUCLEOTIDE SEQUENCE</scope>
    <source>
        <strain evidence="3">SMH2532-1</strain>
    </source>
</reference>
<evidence type="ECO:0000256" key="2">
    <source>
        <dbReference type="SAM" id="Phobius"/>
    </source>
</evidence>